<keyword evidence="3" id="KW-1185">Reference proteome</keyword>
<dbReference type="EMBL" id="JBJKFK010002568">
    <property type="protein sequence ID" value="KAL3310910.1"/>
    <property type="molecule type" value="Genomic_DNA"/>
</dbReference>
<feature type="transmembrane region" description="Helical" evidence="1">
    <location>
        <begin position="138"/>
        <end position="156"/>
    </location>
</feature>
<evidence type="ECO:0000256" key="1">
    <source>
        <dbReference type="SAM" id="Phobius"/>
    </source>
</evidence>
<proteinExistence type="predicted"/>
<organism evidence="2 3">
    <name type="scientific">Cichlidogyrus casuarinus</name>
    <dbReference type="NCBI Taxonomy" id="1844966"/>
    <lineage>
        <taxon>Eukaryota</taxon>
        <taxon>Metazoa</taxon>
        <taxon>Spiralia</taxon>
        <taxon>Lophotrochozoa</taxon>
        <taxon>Platyhelminthes</taxon>
        <taxon>Monogenea</taxon>
        <taxon>Monopisthocotylea</taxon>
        <taxon>Dactylogyridea</taxon>
        <taxon>Ancyrocephalidae</taxon>
        <taxon>Cichlidogyrus</taxon>
    </lineage>
</organism>
<keyword evidence="1" id="KW-0472">Membrane</keyword>
<comment type="caution">
    <text evidence="2">The sequence shown here is derived from an EMBL/GenBank/DDBJ whole genome shotgun (WGS) entry which is preliminary data.</text>
</comment>
<reference evidence="2 3" key="1">
    <citation type="submission" date="2024-11" db="EMBL/GenBank/DDBJ databases">
        <title>Adaptive evolution of stress response genes in parasites aligns with host niche diversity.</title>
        <authorList>
            <person name="Hahn C."/>
            <person name="Resl P."/>
        </authorList>
    </citation>
    <scope>NUCLEOTIDE SEQUENCE [LARGE SCALE GENOMIC DNA]</scope>
    <source>
        <strain evidence="2">EGGRZ-B1_66</strain>
        <tissue evidence="2">Body</tissue>
    </source>
</reference>
<keyword evidence="1" id="KW-0812">Transmembrane</keyword>
<dbReference type="AlphaFoldDB" id="A0ABD2PU02"/>
<accession>A0ABD2PU02</accession>
<feature type="transmembrane region" description="Helical" evidence="1">
    <location>
        <begin position="107"/>
        <end position="126"/>
    </location>
</feature>
<dbReference type="InterPro" id="IPR007369">
    <property type="entry name" value="Peptidase_A22B_SPP"/>
</dbReference>
<dbReference type="PANTHER" id="PTHR12174:SF22">
    <property type="entry name" value="SIGNAL PEPTIDE PEPTIDASE-LIKE 3"/>
    <property type="match status" value="1"/>
</dbReference>
<evidence type="ECO:0000313" key="3">
    <source>
        <dbReference type="Proteomes" id="UP001626550"/>
    </source>
</evidence>
<dbReference type="PANTHER" id="PTHR12174">
    <property type="entry name" value="SIGNAL PEPTIDE PEPTIDASE"/>
    <property type="match status" value="1"/>
</dbReference>
<evidence type="ECO:0000313" key="2">
    <source>
        <dbReference type="EMBL" id="KAL3310910.1"/>
    </source>
</evidence>
<name>A0ABD2PU02_9PLAT</name>
<dbReference type="Proteomes" id="UP001626550">
    <property type="component" value="Unassembled WGS sequence"/>
</dbReference>
<gene>
    <name evidence="2" type="primary">SPPL3</name>
    <name evidence="2" type="ORF">Ciccas_010515</name>
</gene>
<keyword evidence="1" id="KW-1133">Transmembrane helix</keyword>
<feature type="transmembrane region" description="Helical" evidence="1">
    <location>
        <begin position="44"/>
        <end position="63"/>
    </location>
</feature>
<sequence>MVISLSCQYYSNFSKWNDLKSQSPTSRALTAIDRNSTEFYNIEFSIFGLGDVVMPGILIAFLLHFDCYKFHKLVLEKNPYFKLESSTNIKSARRIIYRENLKQVASAFKYFPSSLVGYIIGFMLTSYCSKEFHYPQPALLYLVPMTLMPTFTRAYLQKDFRCIWDGSFSLDLEIPVAPNEFQTSLSS</sequence>
<dbReference type="Pfam" id="PF04258">
    <property type="entry name" value="Peptidase_A22B"/>
    <property type="match status" value="1"/>
</dbReference>
<protein>
    <submittedName>
        <fullName evidence="2">Signal peptide peptidase-like 3</fullName>
    </submittedName>
</protein>